<dbReference type="PANTHER" id="PTHR31527">
    <property type="entry name" value="RE64534P"/>
    <property type="match status" value="1"/>
</dbReference>
<sequence>MIDERIEEKRGISFAVDEGEQFEVTDPEGEQVADLVAFNRHDVSERFSPKYSYRRTNALRPTTGDTLYTTEGNPILEFVDDDCGVHDLLYAPCNHWVVGDYYGQTGEGGCRENLTDVLEPEGVLERDLQETLNVFMKSVVTDQTTVEIAEPESEPGDTVTFEAKQDVIVGIAACSGESTVNADETKPIDVTVPDGSVLHRNYS</sequence>
<keyword evidence="3" id="KW-1185">Reference proteome</keyword>
<reference evidence="2 3" key="1">
    <citation type="submission" date="2018-10" db="EMBL/GenBank/DDBJ databases">
        <title>Natrarchaeobius chitinivorans gen. nov., sp. nov., and Natrarchaeobius haloalkaliphilus sp. nov., alkaliphilic, chitin-utilizing haloarchaea from hypersaline alkaline lakes.</title>
        <authorList>
            <person name="Sorokin D.Y."/>
            <person name="Elcheninov A.G."/>
            <person name="Kostrikina N.A."/>
            <person name="Bale N.J."/>
            <person name="Sinninghe Damste J.S."/>
            <person name="Khijniak T.V."/>
            <person name="Kublanov I.V."/>
            <person name="Toshchakov S.V."/>
        </authorList>
    </citation>
    <scope>NUCLEOTIDE SEQUENCE [LARGE SCALE GENOMIC DNA]</scope>
    <source>
        <strain evidence="2 3">AArcht-Sl</strain>
    </source>
</reference>
<dbReference type="Proteomes" id="UP000273828">
    <property type="component" value="Unassembled WGS sequence"/>
</dbReference>
<evidence type="ECO:0000259" key="1">
    <source>
        <dbReference type="Pfam" id="PF09347"/>
    </source>
</evidence>
<dbReference type="PANTHER" id="PTHR31527:SF0">
    <property type="entry name" value="RE64534P"/>
    <property type="match status" value="1"/>
</dbReference>
<dbReference type="RefSeq" id="WP_124178552.1">
    <property type="nucleotide sequence ID" value="NZ_REFY01000004.1"/>
</dbReference>
<dbReference type="Pfam" id="PF09347">
    <property type="entry name" value="DUF1989"/>
    <property type="match status" value="1"/>
</dbReference>
<proteinExistence type="predicted"/>
<organism evidence="2 3">
    <name type="scientific">Natrarchaeobius halalkaliphilus</name>
    <dbReference type="NCBI Taxonomy" id="1679091"/>
    <lineage>
        <taxon>Archaea</taxon>
        <taxon>Methanobacteriati</taxon>
        <taxon>Methanobacteriota</taxon>
        <taxon>Stenosarchaea group</taxon>
        <taxon>Halobacteria</taxon>
        <taxon>Halobacteriales</taxon>
        <taxon>Natrialbaceae</taxon>
        <taxon>Natrarchaeobius</taxon>
    </lineage>
</organism>
<accession>A0A3N6M1A4</accession>
<gene>
    <name evidence="2" type="ORF">EA462_10705</name>
</gene>
<dbReference type="EMBL" id="REFY01000004">
    <property type="protein sequence ID" value="RQG88861.1"/>
    <property type="molecule type" value="Genomic_DNA"/>
</dbReference>
<evidence type="ECO:0000313" key="3">
    <source>
        <dbReference type="Proteomes" id="UP000273828"/>
    </source>
</evidence>
<protein>
    <submittedName>
        <fullName evidence="2">Urea carboxylase-associated family protein</fullName>
    </submittedName>
</protein>
<comment type="caution">
    <text evidence="2">The sequence shown here is derived from an EMBL/GenBank/DDBJ whole genome shotgun (WGS) entry which is preliminary data.</text>
</comment>
<name>A0A3N6M1A4_9EURY</name>
<dbReference type="InterPro" id="IPR018959">
    <property type="entry name" value="DUF1989"/>
</dbReference>
<dbReference type="AlphaFoldDB" id="A0A3N6M1A4"/>
<feature type="domain" description="DUF1989" evidence="1">
    <location>
        <begin position="5"/>
        <end position="168"/>
    </location>
</feature>
<evidence type="ECO:0000313" key="2">
    <source>
        <dbReference type="EMBL" id="RQG88861.1"/>
    </source>
</evidence>
<dbReference type="OrthoDB" id="266173at2157"/>